<dbReference type="Gene3D" id="3.40.50.2300">
    <property type="match status" value="2"/>
</dbReference>
<name>A0A6S6U6I8_9BACT</name>
<evidence type="ECO:0000256" key="9">
    <source>
        <dbReference type="ARBA" id="ARBA00064003"/>
    </source>
</evidence>
<feature type="domain" description="Histidine kinase" evidence="14">
    <location>
        <begin position="211"/>
        <end position="432"/>
    </location>
</feature>
<dbReference type="CDD" id="cd00156">
    <property type="entry name" value="REC"/>
    <property type="match status" value="1"/>
</dbReference>
<dbReference type="CDD" id="cd17546">
    <property type="entry name" value="REC_hyHK_CKI1_RcsC-like"/>
    <property type="match status" value="1"/>
</dbReference>
<feature type="coiled-coil region" evidence="12">
    <location>
        <begin position="181"/>
        <end position="211"/>
    </location>
</feature>
<organism evidence="16">
    <name type="scientific">uncultured Aureispira sp</name>
    <dbReference type="NCBI Taxonomy" id="1331704"/>
    <lineage>
        <taxon>Bacteria</taxon>
        <taxon>Pseudomonadati</taxon>
        <taxon>Bacteroidota</taxon>
        <taxon>Saprospiria</taxon>
        <taxon>Saprospirales</taxon>
        <taxon>Saprospiraceae</taxon>
        <taxon>Aureispira</taxon>
        <taxon>environmental samples</taxon>
    </lineage>
</organism>
<feature type="modified residue" description="4-aspartylphosphate" evidence="11">
    <location>
        <position position="639"/>
    </location>
</feature>
<dbReference type="CDD" id="cd00082">
    <property type="entry name" value="HisKA"/>
    <property type="match status" value="1"/>
</dbReference>
<keyword evidence="4" id="KW-0808">Transferase</keyword>
<feature type="domain" description="Response regulatory" evidence="15">
    <location>
        <begin position="451"/>
        <end position="564"/>
    </location>
</feature>
<keyword evidence="5" id="KW-0547">Nucleotide-binding</keyword>
<dbReference type="EC" id="2.7.13.3" evidence="2"/>
<comment type="catalytic activity">
    <reaction evidence="1">
        <text>ATP + protein L-histidine = ADP + protein N-phospho-L-histidine.</text>
        <dbReference type="EC" id="2.7.13.3"/>
    </reaction>
</comment>
<dbReference type="PROSITE" id="PS50109">
    <property type="entry name" value="HIS_KIN"/>
    <property type="match status" value="1"/>
</dbReference>
<dbReference type="InterPro" id="IPR004358">
    <property type="entry name" value="Sig_transdc_His_kin-like_C"/>
</dbReference>
<dbReference type="Pfam" id="PF00512">
    <property type="entry name" value="HisKA"/>
    <property type="match status" value="1"/>
</dbReference>
<dbReference type="InterPro" id="IPR036890">
    <property type="entry name" value="HATPase_C_sf"/>
</dbReference>
<dbReference type="PANTHER" id="PTHR45339">
    <property type="entry name" value="HYBRID SIGNAL TRANSDUCTION HISTIDINE KINASE J"/>
    <property type="match status" value="1"/>
</dbReference>
<accession>A0A6S6U6I8</accession>
<dbReference type="InterPro" id="IPR003661">
    <property type="entry name" value="HisK_dim/P_dom"/>
</dbReference>
<feature type="modified residue" description="4-aspartylphosphate" evidence="11">
    <location>
        <position position="501"/>
    </location>
</feature>
<feature type="transmembrane region" description="Helical" evidence="13">
    <location>
        <begin position="100"/>
        <end position="119"/>
    </location>
</feature>
<evidence type="ECO:0000256" key="1">
    <source>
        <dbReference type="ARBA" id="ARBA00000085"/>
    </source>
</evidence>
<keyword evidence="3 11" id="KW-0597">Phosphoprotein</keyword>
<dbReference type="Gene3D" id="3.30.565.10">
    <property type="entry name" value="Histidine kinase-like ATPase, C-terminal domain"/>
    <property type="match status" value="1"/>
</dbReference>
<evidence type="ECO:0000259" key="14">
    <source>
        <dbReference type="PROSITE" id="PS50109"/>
    </source>
</evidence>
<evidence type="ECO:0000256" key="4">
    <source>
        <dbReference type="ARBA" id="ARBA00022679"/>
    </source>
</evidence>
<feature type="transmembrane region" description="Helical" evidence="13">
    <location>
        <begin position="47"/>
        <end position="65"/>
    </location>
</feature>
<dbReference type="SMART" id="SM00387">
    <property type="entry name" value="HATPase_c"/>
    <property type="match status" value="1"/>
</dbReference>
<dbReference type="SMART" id="SM00448">
    <property type="entry name" value="REC"/>
    <property type="match status" value="2"/>
</dbReference>
<dbReference type="PROSITE" id="PS50110">
    <property type="entry name" value="RESPONSE_REGULATORY"/>
    <property type="match status" value="2"/>
</dbReference>
<dbReference type="InterPro" id="IPR003594">
    <property type="entry name" value="HATPase_dom"/>
</dbReference>
<gene>
    <name evidence="16" type="ORF">HELGO_WM49266</name>
</gene>
<dbReference type="GO" id="GO:0000155">
    <property type="term" value="F:phosphorelay sensor kinase activity"/>
    <property type="evidence" value="ECO:0007669"/>
    <property type="project" value="InterPro"/>
</dbReference>
<keyword evidence="13" id="KW-0812">Transmembrane</keyword>
<sequence length="710" mass="80597">MSKSPLNRLFSTTRKNLSLEGEIFSLITLYSAIVCVFFTTSAFFLDYWLASKVLVSISLVFYSIVHVLSKYKNWHERLVLPYIIYTLIVISLLWGTTGGFYSDVPILFIMVFIIFMVILPKNIRTLGITLSLGTLFIQISIQYCYPQWVNNQASIENLTNEIVIATLIAVLLTGKVIHIFKSRFEFDRDILKQKNKELEQATQAKSQFLANMSHEIRTPMNGVIGMTDLLNDTELTMEQEELLSAIKISGERLLIIINQILDFSKIESRQHHLIQEPFSLIECIEEALEINAPKAIDKKLELNYWVEPNVPTYVLGDNGKLNQILINLIGNAIKFTHEGDILVIIKKIASTDDQIDLIFSVKDTGIGISKENQRELFDAFTQVDNSNKRKYGGTGLGLAISKFLAEMMGGQIWVESKEGEGSTFSFTISVPRLDEMSTLNEVNAHILKGKKILVVDDHETNRWVIKRLLTKWGVTAYVVDSAASAMEVFNKKKDLDLAILDASMPEKDGLELALEFKKKEAPFPLILFSSGNKPNFEDFNKIFVSFIRKPLKQQHLLQALTDVFSKPTVFSDRKRATIFNTLLGKQIPLRILIVEDDFINQKVIGKVLIKLGYQADVSNNGLEALAQIETTSYDLIFMDIQMPEMDGYETTIQIRGNPKLNQTKLTIIAMTANAMQEDREKCLSLGMNDYISKPVLAQEIEQIIRKWKEV</sequence>
<dbReference type="PANTHER" id="PTHR45339:SF1">
    <property type="entry name" value="HYBRID SIGNAL TRANSDUCTION HISTIDINE KINASE J"/>
    <property type="match status" value="1"/>
</dbReference>
<keyword evidence="6 16" id="KW-0418">Kinase</keyword>
<evidence type="ECO:0000256" key="2">
    <source>
        <dbReference type="ARBA" id="ARBA00012438"/>
    </source>
</evidence>
<dbReference type="SMART" id="SM00388">
    <property type="entry name" value="HisKA"/>
    <property type="match status" value="1"/>
</dbReference>
<evidence type="ECO:0000256" key="7">
    <source>
        <dbReference type="ARBA" id="ARBA00022840"/>
    </source>
</evidence>
<dbReference type="Gene3D" id="1.10.287.130">
    <property type="match status" value="1"/>
</dbReference>
<dbReference type="Pfam" id="PF02518">
    <property type="entry name" value="HATPase_c"/>
    <property type="match status" value="1"/>
</dbReference>
<dbReference type="CDD" id="cd16922">
    <property type="entry name" value="HATPase_EvgS-ArcB-TorS-like"/>
    <property type="match status" value="1"/>
</dbReference>
<dbReference type="GO" id="GO:0005524">
    <property type="term" value="F:ATP binding"/>
    <property type="evidence" value="ECO:0007669"/>
    <property type="project" value="UniProtKB-KW"/>
</dbReference>
<dbReference type="InterPro" id="IPR001789">
    <property type="entry name" value="Sig_transdc_resp-reg_receiver"/>
</dbReference>
<evidence type="ECO:0000256" key="3">
    <source>
        <dbReference type="ARBA" id="ARBA00022553"/>
    </source>
</evidence>
<dbReference type="Pfam" id="PF00072">
    <property type="entry name" value="Response_reg"/>
    <property type="match status" value="2"/>
</dbReference>
<keyword evidence="13" id="KW-1133">Transmembrane helix</keyword>
<feature type="transmembrane region" description="Helical" evidence="13">
    <location>
        <begin position="163"/>
        <end position="180"/>
    </location>
</feature>
<proteinExistence type="predicted"/>
<evidence type="ECO:0000256" key="13">
    <source>
        <dbReference type="SAM" id="Phobius"/>
    </source>
</evidence>
<feature type="transmembrane region" description="Helical" evidence="13">
    <location>
        <begin position="77"/>
        <end position="94"/>
    </location>
</feature>
<comment type="subunit">
    <text evidence="9">At low DSF concentrations, interacts with RpfF.</text>
</comment>
<evidence type="ECO:0000256" key="11">
    <source>
        <dbReference type="PROSITE-ProRule" id="PRU00169"/>
    </source>
</evidence>
<evidence type="ECO:0000256" key="12">
    <source>
        <dbReference type="SAM" id="Coils"/>
    </source>
</evidence>
<keyword evidence="13" id="KW-0472">Membrane</keyword>
<dbReference type="FunFam" id="3.30.565.10:FF:000010">
    <property type="entry name" value="Sensor histidine kinase RcsC"/>
    <property type="match status" value="1"/>
</dbReference>
<dbReference type="SUPFAM" id="SSF52172">
    <property type="entry name" value="CheY-like"/>
    <property type="match status" value="2"/>
</dbReference>
<evidence type="ECO:0000313" key="16">
    <source>
        <dbReference type="EMBL" id="CAA6824870.1"/>
    </source>
</evidence>
<feature type="transmembrane region" description="Helical" evidence="13">
    <location>
        <begin position="21"/>
        <end position="41"/>
    </location>
</feature>
<evidence type="ECO:0000256" key="5">
    <source>
        <dbReference type="ARBA" id="ARBA00022741"/>
    </source>
</evidence>
<keyword evidence="12" id="KW-0175">Coiled coil</keyword>
<reference evidence="16" key="1">
    <citation type="submission" date="2020-01" db="EMBL/GenBank/DDBJ databases">
        <authorList>
            <person name="Meier V. D."/>
            <person name="Meier V D."/>
        </authorList>
    </citation>
    <scope>NUCLEOTIDE SEQUENCE</scope>
    <source>
        <strain evidence="16">HLG_WM_MAG_10</strain>
    </source>
</reference>
<dbReference type="SUPFAM" id="SSF47384">
    <property type="entry name" value="Homodimeric domain of signal transducing histidine kinase"/>
    <property type="match status" value="1"/>
</dbReference>
<evidence type="ECO:0000256" key="6">
    <source>
        <dbReference type="ARBA" id="ARBA00022777"/>
    </source>
</evidence>
<dbReference type="SUPFAM" id="SSF55874">
    <property type="entry name" value="ATPase domain of HSP90 chaperone/DNA topoisomerase II/histidine kinase"/>
    <property type="match status" value="1"/>
</dbReference>
<keyword evidence="8" id="KW-0902">Two-component regulatory system</keyword>
<protein>
    <recommendedName>
        <fullName evidence="10">Sensory/regulatory protein RpfC</fullName>
        <ecNumber evidence="2">2.7.13.3</ecNumber>
    </recommendedName>
</protein>
<dbReference type="InterPro" id="IPR005467">
    <property type="entry name" value="His_kinase_dom"/>
</dbReference>
<dbReference type="FunFam" id="1.10.287.130:FF:000002">
    <property type="entry name" value="Two-component osmosensing histidine kinase"/>
    <property type="match status" value="1"/>
</dbReference>
<dbReference type="PRINTS" id="PR00344">
    <property type="entry name" value="BCTRLSENSOR"/>
</dbReference>
<evidence type="ECO:0000256" key="10">
    <source>
        <dbReference type="ARBA" id="ARBA00068150"/>
    </source>
</evidence>
<dbReference type="EMBL" id="CACVAQ010000353">
    <property type="protein sequence ID" value="CAA6824870.1"/>
    <property type="molecule type" value="Genomic_DNA"/>
</dbReference>
<evidence type="ECO:0000259" key="15">
    <source>
        <dbReference type="PROSITE" id="PS50110"/>
    </source>
</evidence>
<evidence type="ECO:0000256" key="8">
    <source>
        <dbReference type="ARBA" id="ARBA00023012"/>
    </source>
</evidence>
<dbReference type="InterPro" id="IPR036097">
    <property type="entry name" value="HisK_dim/P_sf"/>
</dbReference>
<keyword evidence="7" id="KW-0067">ATP-binding</keyword>
<feature type="domain" description="Response regulatory" evidence="15">
    <location>
        <begin position="590"/>
        <end position="708"/>
    </location>
</feature>
<dbReference type="InterPro" id="IPR011006">
    <property type="entry name" value="CheY-like_superfamily"/>
</dbReference>
<dbReference type="AlphaFoldDB" id="A0A6S6U6I8"/>